<dbReference type="GO" id="GO:0003677">
    <property type="term" value="F:DNA binding"/>
    <property type="evidence" value="ECO:0007669"/>
    <property type="project" value="InterPro"/>
</dbReference>
<sequence length="434" mass="47218">MDFGTNPSQVPIGTSYIGGMGDFDTNLWSHPRLMAAATGEDWGTVFRTYRQLAGISQMKLGERVGLVQPDVSDIERGRRRVTSVEVRQRIISGLGIPPGIVAGAALSEALPVPALALTSPAPDEDLLARVTNAIDGCQRVDKVTLDWLDRLLAEHRRAEDTIGSRPLVDVMRQQLRTVVDLYAGARGPLEERVVRLASEHAQFLAWMAQDQGQSAAALAWYDRSHEWALEAGDADMAATTLSMKAHMAWSGGRGARCVRLAEAARWSAPGASLGVQGMAAQMEARGHALNQNGDQAHRLLDEAQELIVRAAQHPEDEPPWMYFYDETWFTLQRGMAALHFRDWQGAADHIAAGLDALPETYRRDGAWYRSCLAHALAGGGEPERAVAVAMETIPDASAIGRPHAWNELHTTAAVLMRQGGAEGRQLVDALQASD</sequence>
<dbReference type="EMBL" id="AP023440">
    <property type="protein sequence ID" value="BCL28984.1"/>
    <property type="molecule type" value="Genomic_DNA"/>
</dbReference>
<dbReference type="SMART" id="SM00530">
    <property type="entry name" value="HTH_XRE"/>
    <property type="match status" value="1"/>
</dbReference>
<evidence type="ECO:0000259" key="1">
    <source>
        <dbReference type="PROSITE" id="PS50943"/>
    </source>
</evidence>
<dbReference type="Pfam" id="PF13560">
    <property type="entry name" value="HTH_31"/>
    <property type="match status" value="1"/>
</dbReference>
<dbReference type="Proteomes" id="UP000516444">
    <property type="component" value="Chromosome"/>
</dbReference>
<accession>A0A7G1P564</accession>
<protein>
    <submittedName>
        <fullName evidence="2">Transcriptional regulator</fullName>
    </submittedName>
</protein>
<feature type="domain" description="HTH cro/C1-type" evidence="1">
    <location>
        <begin position="46"/>
        <end position="101"/>
    </location>
</feature>
<dbReference type="AlphaFoldDB" id="A0A7G1P564"/>
<name>A0A7G1P564_9ACTN</name>
<evidence type="ECO:0000313" key="2">
    <source>
        <dbReference type="EMBL" id="BCL28984.1"/>
    </source>
</evidence>
<dbReference type="PROSITE" id="PS50943">
    <property type="entry name" value="HTH_CROC1"/>
    <property type="match status" value="1"/>
</dbReference>
<dbReference type="KEGG" id="sgm:GCM10017557_38430"/>
<dbReference type="InterPro" id="IPR010982">
    <property type="entry name" value="Lambda_DNA-bd_dom_sf"/>
</dbReference>
<dbReference type="Gene3D" id="1.10.260.40">
    <property type="entry name" value="lambda repressor-like DNA-binding domains"/>
    <property type="match status" value="1"/>
</dbReference>
<keyword evidence="3" id="KW-1185">Reference proteome</keyword>
<reference evidence="2 3" key="1">
    <citation type="journal article" date="2014" name="Int. J. Syst. Evol. Microbiol.">
        <title>Complete genome sequence of Corynebacterium casei LMG S-19264T (=DSM 44701T), isolated from a smear-ripened cheese.</title>
        <authorList>
            <consortium name="US DOE Joint Genome Institute (JGI-PGF)"/>
            <person name="Walter F."/>
            <person name="Albersmeier A."/>
            <person name="Kalinowski J."/>
            <person name="Ruckert C."/>
        </authorList>
    </citation>
    <scope>NUCLEOTIDE SEQUENCE [LARGE SCALE GENOMIC DNA]</scope>
    <source>
        <strain evidence="2 3">JCM 4677</strain>
    </source>
</reference>
<gene>
    <name evidence="2" type="ORF">GCM10017557_38430</name>
</gene>
<dbReference type="InterPro" id="IPR001387">
    <property type="entry name" value="Cro/C1-type_HTH"/>
</dbReference>
<dbReference type="CDD" id="cd00093">
    <property type="entry name" value="HTH_XRE"/>
    <property type="match status" value="1"/>
</dbReference>
<organism evidence="2 3">
    <name type="scientific">Streptomyces aurantiacus</name>
    <dbReference type="NCBI Taxonomy" id="47760"/>
    <lineage>
        <taxon>Bacteria</taxon>
        <taxon>Bacillati</taxon>
        <taxon>Actinomycetota</taxon>
        <taxon>Actinomycetes</taxon>
        <taxon>Kitasatosporales</taxon>
        <taxon>Streptomycetaceae</taxon>
        <taxon>Streptomyces</taxon>
        <taxon>Streptomyces aurantiacus group</taxon>
    </lineage>
</organism>
<proteinExistence type="predicted"/>
<dbReference type="SUPFAM" id="SSF47413">
    <property type="entry name" value="lambda repressor-like DNA-binding domains"/>
    <property type="match status" value="1"/>
</dbReference>
<evidence type="ECO:0000313" key="3">
    <source>
        <dbReference type="Proteomes" id="UP000516444"/>
    </source>
</evidence>